<name>A0A2K8N270_9BACL</name>
<dbReference type="Gene3D" id="3.60.40.10">
    <property type="entry name" value="PPM-type phosphatase domain"/>
    <property type="match status" value="1"/>
</dbReference>
<evidence type="ECO:0000313" key="4">
    <source>
        <dbReference type="EMBL" id="ATY83644.1"/>
    </source>
</evidence>
<dbReference type="Pfam" id="PF19732">
    <property type="entry name" value="SpoIIE_N"/>
    <property type="match status" value="1"/>
</dbReference>
<dbReference type="SUPFAM" id="SSF81606">
    <property type="entry name" value="PP2C-like"/>
    <property type="match status" value="1"/>
</dbReference>
<feature type="domain" description="PPM-type phosphatase" evidence="3">
    <location>
        <begin position="589"/>
        <end position="799"/>
    </location>
</feature>
<sequence length="834" mass="91003">MAKQMVNDRRVRWGANWVKGIVDRSRRMSQHFSLVWGIRILLAAIGFFLGRAWIVGLLSPFSLAYYAVVLGSRRTAAPLVFLSTLAGVATVSEDPHRVFVVLTTLTAYRMVFGWLSRRQRLGSVEVPVAVIGTDILVKGLDAAIAGGGNPFTWAVVGLDAVLAGILSMIFLQAIPVLSHRARVRPLRAEEILCLVILFGSVLTGMQGIAVHGVSLDAVLSRYLLLIFAVIGGSGLGAAVGVVTGILMTLGNMASIYEIGVLAFSGLLAGLLQEGKKIGVGLGAMIGSILLTAYSSDWHQVSLGLQETVAAFLLFALTPSAWIDYAARFTPGTREYAGVRQDYVRRARDMMAARIREVSEVFDELGQAFRGAERSTREPEDLLNEAVERSARMVCASCARRNVCWERDFYATYRAMADAIALMDIDGPIQSRDAPDDLRRRCIRMERMIPALWQSLEVIRRDAFWNRQIRESRELVGAQLEGVSQIMTNLAAEIQREVNTASEQEEHVLAALEHIGLHIQQVDIISLEEGKVSIEITQAMCTGHEESAKLIAPLLSDIVGEPISVERIHCSRGEGPCTVSFTSSKSFAIRAGVASAAKGGATLSGDSYTLLDVGNGKFAVAISDGMGNGERAQAESKAAVGMLEQLLKAGFDEQLSVRTVNDVLMLRSKDEMYATLDLALVDLFTARTEFLKIGAVPSFVKRDGDVFVIQGRGLPIGILDNLSFDAIEETLKPGDLLIMVSDGVFEAARHTEEREAWLLRQIARIESRDPQEVADLLVEMAVRMNRGEVPDDTTVVVARIDPAEPEWATIHLPGVPKLRRPKRPTDDRRVVGVSG</sequence>
<dbReference type="InterPro" id="IPR052016">
    <property type="entry name" value="Bact_Sigma-Reg"/>
</dbReference>
<feature type="transmembrane region" description="Helical" evidence="2">
    <location>
        <begin position="253"/>
        <end position="271"/>
    </location>
</feature>
<reference evidence="5" key="1">
    <citation type="submission" date="2017-11" db="EMBL/GenBank/DDBJ databases">
        <title>Complete Genome Sequence of Kyrpidia sp. Strain EA-1, a thermophilic, hydrogen-oxidizing Bacterium, isolated from the Azores.</title>
        <authorList>
            <person name="Reiner J.E."/>
            <person name="Lapp C.J."/>
            <person name="Bunk B."/>
            <person name="Gescher J."/>
        </authorList>
    </citation>
    <scope>NUCLEOTIDE SEQUENCE [LARGE SCALE GENOMIC DNA]</scope>
    <source>
        <strain evidence="5">EA-1</strain>
    </source>
</reference>
<dbReference type="PROSITE" id="PS51746">
    <property type="entry name" value="PPM_2"/>
    <property type="match status" value="1"/>
</dbReference>
<feature type="transmembrane region" description="Helical" evidence="2">
    <location>
        <begin position="191"/>
        <end position="210"/>
    </location>
</feature>
<dbReference type="OrthoDB" id="9763774at2"/>
<dbReference type="NCBIfam" id="TIGR02865">
    <property type="entry name" value="spore_II_E"/>
    <property type="match status" value="1"/>
</dbReference>
<keyword evidence="5" id="KW-1185">Reference proteome</keyword>
<dbReference type="PANTHER" id="PTHR43156">
    <property type="entry name" value="STAGE II SPORULATION PROTEIN E-RELATED"/>
    <property type="match status" value="1"/>
</dbReference>
<dbReference type="SMART" id="SM00331">
    <property type="entry name" value="PP2C_SIG"/>
    <property type="match status" value="1"/>
</dbReference>
<keyword evidence="2" id="KW-0812">Transmembrane</keyword>
<evidence type="ECO:0000313" key="5">
    <source>
        <dbReference type="Proteomes" id="UP000231932"/>
    </source>
</evidence>
<dbReference type="PANTHER" id="PTHR43156:SF2">
    <property type="entry name" value="STAGE II SPORULATION PROTEIN E"/>
    <property type="match status" value="1"/>
</dbReference>
<protein>
    <submittedName>
        <fullName evidence="4">Stage II sporulation protein E</fullName>
    </submittedName>
</protein>
<dbReference type="InterPro" id="IPR001932">
    <property type="entry name" value="PPM-type_phosphatase-like_dom"/>
</dbReference>
<keyword evidence="2" id="KW-1133">Transmembrane helix</keyword>
<accession>A0A2K8N270</accession>
<dbReference type="GO" id="GO:0004722">
    <property type="term" value="F:protein serine/threonine phosphatase activity"/>
    <property type="evidence" value="ECO:0007669"/>
    <property type="project" value="InterPro"/>
</dbReference>
<keyword evidence="1" id="KW-0378">Hydrolase</keyword>
<evidence type="ECO:0000256" key="1">
    <source>
        <dbReference type="ARBA" id="ARBA00022801"/>
    </source>
</evidence>
<feature type="transmembrane region" description="Helical" evidence="2">
    <location>
        <begin position="151"/>
        <end position="171"/>
    </location>
</feature>
<dbReference type="AlphaFoldDB" id="A0A2K8N270"/>
<feature type="transmembrane region" description="Helical" evidence="2">
    <location>
        <begin position="34"/>
        <end position="55"/>
    </location>
</feature>
<evidence type="ECO:0000256" key="2">
    <source>
        <dbReference type="SAM" id="Phobius"/>
    </source>
</evidence>
<dbReference type="InterPro" id="IPR045768">
    <property type="entry name" value="SpoIIE_N"/>
</dbReference>
<feature type="transmembrane region" description="Helical" evidence="2">
    <location>
        <begin position="75"/>
        <end position="91"/>
    </location>
</feature>
<organism evidence="4 5">
    <name type="scientific">Kyrpidia spormannii</name>
    <dbReference type="NCBI Taxonomy" id="2055160"/>
    <lineage>
        <taxon>Bacteria</taxon>
        <taxon>Bacillati</taxon>
        <taxon>Bacillota</taxon>
        <taxon>Bacilli</taxon>
        <taxon>Bacillales</taxon>
        <taxon>Alicyclobacillaceae</taxon>
        <taxon>Kyrpidia</taxon>
    </lineage>
</organism>
<proteinExistence type="predicted"/>
<feature type="transmembrane region" description="Helical" evidence="2">
    <location>
        <begin position="98"/>
        <end position="115"/>
    </location>
</feature>
<dbReference type="EMBL" id="CP024955">
    <property type="protein sequence ID" value="ATY83644.1"/>
    <property type="molecule type" value="Genomic_DNA"/>
</dbReference>
<dbReference type="Proteomes" id="UP000231932">
    <property type="component" value="Chromosome"/>
</dbReference>
<evidence type="ECO:0000259" key="3">
    <source>
        <dbReference type="PROSITE" id="PS51746"/>
    </source>
</evidence>
<dbReference type="Pfam" id="PF07228">
    <property type="entry name" value="SpoIIE"/>
    <property type="match status" value="1"/>
</dbReference>
<dbReference type="RefSeq" id="WP_100666504.1">
    <property type="nucleotide sequence ID" value="NZ_CP024955.1"/>
</dbReference>
<dbReference type="InterPro" id="IPR036457">
    <property type="entry name" value="PPM-type-like_dom_sf"/>
</dbReference>
<dbReference type="InterPro" id="IPR014221">
    <property type="entry name" value="SpoII_E"/>
</dbReference>
<feature type="transmembrane region" description="Helical" evidence="2">
    <location>
        <begin position="222"/>
        <end position="246"/>
    </location>
</feature>
<gene>
    <name evidence="4" type="primary">spoIIE</name>
    <name evidence="4" type="ORF">CVV65_00490</name>
</gene>
<keyword evidence="2" id="KW-0472">Membrane</keyword>
<dbReference type="KEGG" id="kyr:CVV65_00490"/>